<protein>
    <submittedName>
        <fullName evidence="2">Uncharacterized protein</fullName>
    </submittedName>
</protein>
<proteinExistence type="predicted"/>
<keyword evidence="3" id="KW-1185">Reference proteome</keyword>
<name>A0A4Z2FJ63_9TELE</name>
<gene>
    <name evidence="2" type="ORF">EYF80_049026</name>
</gene>
<dbReference type="EMBL" id="SRLO01001158">
    <property type="protein sequence ID" value="TNN40813.1"/>
    <property type="molecule type" value="Genomic_DNA"/>
</dbReference>
<dbReference type="AlphaFoldDB" id="A0A4Z2FJ63"/>
<organism evidence="2 3">
    <name type="scientific">Liparis tanakae</name>
    <name type="common">Tanaka's snailfish</name>
    <dbReference type="NCBI Taxonomy" id="230148"/>
    <lineage>
        <taxon>Eukaryota</taxon>
        <taxon>Metazoa</taxon>
        <taxon>Chordata</taxon>
        <taxon>Craniata</taxon>
        <taxon>Vertebrata</taxon>
        <taxon>Euteleostomi</taxon>
        <taxon>Actinopterygii</taxon>
        <taxon>Neopterygii</taxon>
        <taxon>Teleostei</taxon>
        <taxon>Neoteleostei</taxon>
        <taxon>Acanthomorphata</taxon>
        <taxon>Eupercaria</taxon>
        <taxon>Perciformes</taxon>
        <taxon>Cottioidei</taxon>
        <taxon>Cottales</taxon>
        <taxon>Liparidae</taxon>
        <taxon>Liparis</taxon>
    </lineage>
</organism>
<evidence type="ECO:0000313" key="2">
    <source>
        <dbReference type="EMBL" id="TNN40813.1"/>
    </source>
</evidence>
<accession>A0A4Z2FJ63</accession>
<feature type="region of interest" description="Disordered" evidence="1">
    <location>
        <begin position="176"/>
        <end position="202"/>
    </location>
</feature>
<dbReference type="Proteomes" id="UP000314294">
    <property type="component" value="Unassembled WGS sequence"/>
</dbReference>
<evidence type="ECO:0000256" key="1">
    <source>
        <dbReference type="SAM" id="MobiDB-lite"/>
    </source>
</evidence>
<evidence type="ECO:0000313" key="3">
    <source>
        <dbReference type="Proteomes" id="UP000314294"/>
    </source>
</evidence>
<sequence>MSSFSSSSTITPLFLSLIDFWGQRSWQAHVRADTSTTNSLKSTSQSPLKSRLFSILSTSAWFLASCRTKGKDTLENPQPRNALLPSMAAYSSKVFIRMVMATSSWVMVADVEAVKGCEREVRIGGERYRGVKLCRLDRPTTTRASEFHPRHDSLTDRVCNLLCRSDGKNEAIFAESHHSSASAKGSKGGEQRASSTTGKYPGGAFRGLRGHC</sequence>
<comment type="caution">
    <text evidence="2">The sequence shown here is derived from an EMBL/GenBank/DDBJ whole genome shotgun (WGS) entry which is preliminary data.</text>
</comment>
<reference evidence="2 3" key="1">
    <citation type="submission" date="2019-03" db="EMBL/GenBank/DDBJ databases">
        <title>First draft genome of Liparis tanakae, snailfish: a comprehensive survey of snailfish specific genes.</title>
        <authorList>
            <person name="Kim W."/>
            <person name="Song I."/>
            <person name="Jeong J.-H."/>
            <person name="Kim D."/>
            <person name="Kim S."/>
            <person name="Ryu S."/>
            <person name="Song J.Y."/>
            <person name="Lee S.K."/>
        </authorList>
    </citation>
    <scope>NUCLEOTIDE SEQUENCE [LARGE SCALE GENOMIC DNA]</scope>
    <source>
        <tissue evidence="2">Muscle</tissue>
    </source>
</reference>